<gene>
    <name evidence="3" type="ORF">DC20_14805</name>
</gene>
<dbReference type="SUPFAM" id="SSF54909">
    <property type="entry name" value="Dimeric alpha+beta barrel"/>
    <property type="match status" value="1"/>
</dbReference>
<feature type="chain" id="PRO_5006042659" evidence="1">
    <location>
        <begin position="29"/>
        <end position="269"/>
    </location>
</feature>
<dbReference type="Pfam" id="PF07978">
    <property type="entry name" value="NIPSNAP"/>
    <property type="match status" value="1"/>
</dbReference>
<evidence type="ECO:0000313" key="3">
    <source>
        <dbReference type="EMBL" id="ALJ00014.1"/>
    </source>
</evidence>
<dbReference type="OrthoDB" id="192769at2"/>
<dbReference type="PATRIC" id="fig|512763.3.peg.3257"/>
<proteinExistence type="predicted"/>
<dbReference type="STRING" id="512763.DC20_14805"/>
<evidence type="ECO:0000259" key="2">
    <source>
        <dbReference type="Pfam" id="PF07978"/>
    </source>
</evidence>
<dbReference type="EMBL" id="CP012643">
    <property type="protein sequence ID" value="ALJ00014.1"/>
    <property type="molecule type" value="Genomic_DNA"/>
</dbReference>
<reference evidence="3 4" key="1">
    <citation type="submission" date="2015-08" db="EMBL/GenBank/DDBJ databases">
        <title>Complete genome sequence of Rufibacter tibetensis strain 1351t, a radiation-resistant bacterium from tibet plateau.</title>
        <authorList>
            <person name="Dai J."/>
        </authorList>
    </citation>
    <scope>NUCLEOTIDE SEQUENCE [LARGE SCALE GENOMIC DNA]</scope>
    <source>
        <strain evidence="3 4">1351</strain>
    </source>
</reference>
<organism evidence="3 4">
    <name type="scientific">Rufibacter tibetensis</name>
    <dbReference type="NCBI Taxonomy" id="512763"/>
    <lineage>
        <taxon>Bacteria</taxon>
        <taxon>Pseudomonadati</taxon>
        <taxon>Bacteroidota</taxon>
        <taxon>Cytophagia</taxon>
        <taxon>Cytophagales</taxon>
        <taxon>Hymenobacteraceae</taxon>
        <taxon>Rufibacter</taxon>
    </lineage>
</organism>
<dbReference type="InterPro" id="IPR012577">
    <property type="entry name" value="NIPSNAP"/>
</dbReference>
<dbReference type="AlphaFoldDB" id="A0A0P0CKE3"/>
<keyword evidence="4" id="KW-1185">Reference proteome</keyword>
<dbReference type="InterPro" id="IPR011008">
    <property type="entry name" value="Dimeric_a/b-barrel"/>
</dbReference>
<dbReference type="Proteomes" id="UP000061382">
    <property type="component" value="Chromosome"/>
</dbReference>
<evidence type="ECO:0000256" key="1">
    <source>
        <dbReference type="SAM" id="SignalP"/>
    </source>
</evidence>
<protein>
    <submittedName>
        <fullName evidence="3">NIPSNAP family containing protein</fullName>
    </submittedName>
</protein>
<evidence type="ECO:0000313" key="4">
    <source>
        <dbReference type="Proteomes" id="UP000061382"/>
    </source>
</evidence>
<dbReference type="Gene3D" id="3.30.70.100">
    <property type="match status" value="2"/>
</dbReference>
<dbReference type="KEGG" id="rti:DC20_14805"/>
<name>A0A0P0CKE3_9BACT</name>
<feature type="domain" description="NIPSNAP" evidence="2">
    <location>
        <begin position="165"/>
        <end position="267"/>
    </location>
</feature>
<sequence length="269" mass="30740">MHKPTRKRRISFLLAALLGFAISFNAVSAPKREFYQLKIYHLKDQTQENRLDTFLKNAYLPALHRAGVAKVGVFKPVEEAATTTAAPAEKLVYVFIPFKSAEQVFKVEEALTKDKQFATAGQDYLEAAFNNPVYQRIEVVLMEAFEGKPTFTAPNLKSAHAERIYELRSYEAATEKLHENKIAMFNKGEMDIFSRLGFNPVFYAQVKAGSKMPNLMYMTSFDSKAIREEKWKAFGADPAWKKMSAMPEYANNFLRADIYLLRPTDYSEI</sequence>
<accession>A0A0P0CKE3</accession>
<feature type="signal peptide" evidence="1">
    <location>
        <begin position="1"/>
        <end position="28"/>
    </location>
</feature>
<keyword evidence="1" id="KW-0732">Signal</keyword>
<dbReference type="RefSeq" id="WP_062544547.1">
    <property type="nucleotide sequence ID" value="NZ_CP012643.1"/>
</dbReference>